<gene>
    <name evidence="2" type="ORF">AU468_07320</name>
</gene>
<protein>
    <recommendedName>
        <fullName evidence="4">CopG family transcriptional regulator</fullName>
    </recommendedName>
</protein>
<accession>A0A2S4JR95</accession>
<evidence type="ECO:0000313" key="2">
    <source>
        <dbReference type="EMBL" id="POR02054.1"/>
    </source>
</evidence>
<feature type="region of interest" description="Disordered" evidence="1">
    <location>
        <begin position="81"/>
        <end position="103"/>
    </location>
</feature>
<evidence type="ECO:0000256" key="1">
    <source>
        <dbReference type="SAM" id="MobiDB-lite"/>
    </source>
</evidence>
<reference evidence="3" key="1">
    <citation type="submission" date="2015-12" db="EMBL/GenBank/DDBJ databases">
        <authorList>
            <person name="Lodha T.D."/>
            <person name="Chintalapati S."/>
            <person name="Chintalapati V.R."/>
            <person name="Sravanthi T."/>
        </authorList>
    </citation>
    <scope>NUCLEOTIDE SEQUENCE [LARGE SCALE GENOMIC DNA]</scope>
    <source>
        <strain evidence="3">JC133</strain>
    </source>
</reference>
<name>A0A2S4JR95_9SPIO</name>
<evidence type="ECO:0000313" key="3">
    <source>
        <dbReference type="Proteomes" id="UP000237350"/>
    </source>
</evidence>
<sequence>MKDEVITFKVDGALAEQLRSLPNRSEFIRQAVLQALEMECPLCHGTGTLSVNQMAHWRAFREHHSLVTCEVCGEPHLACDDQEDVHGAEPHQEELPPGSGESQ</sequence>
<proteinExistence type="predicted"/>
<keyword evidence="3" id="KW-1185">Reference proteome</keyword>
<feature type="compositionally biased region" description="Basic and acidic residues" evidence="1">
    <location>
        <begin position="84"/>
        <end position="94"/>
    </location>
</feature>
<dbReference type="AlphaFoldDB" id="A0A2S4JR95"/>
<organism evidence="2 3">
    <name type="scientific">Alkalispirochaeta sphaeroplastigenens</name>
    <dbReference type="NCBI Taxonomy" id="1187066"/>
    <lineage>
        <taxon>Bacteria</taxon>
        <taxon>Pseudomonadati</taxon>
        <taxon>Spirochaetota</taxon>
        <taxon>Spirochaetia</taxon>
        <taxon>Spirochaetales</taxon>
        <taxon>Spirochaetaceae</taxon>
        <taxon>Alkalispirochaeta</taxon>
    </lineage>
</organism>
<comment type="caution">
    <text evidence="2">The sequence shown here is derived from an EMBL/GenBank/DDBJ whole genome shotgun (WGS) entry which is preliminary data.</text>
</comment>
<dbReference type="CDD" id="cd22231">
    <property type="entry name" value="RHH_NikR_HicB-like"/>
    <property type="match status" value="1"/>
</dbReference>
<dbReference type="Proteomes" id="UP000237350">
    <property type="component" value="Unassembled WGS sequence"/>
</dbReference>
<evidence type="ECO:0008006" key="4">
    <source>
        <dbReference type="Google" id="ProtNLM"/>
    </source>
</evidence>
<dbReference type="EMBL" id="LPWH01000063">
    <property type="protein sequence ID" value="POR02054.1"/>
    <property type="molecule type" value="Genomic_DNA"/>
</dbReference>